<dbReference type="CDD" id="cd12797">
    <property type="entry name" value="M23_peptidase"/>
    <property type="match status" value="1"/>
</dbReference>
<evidence type="ECO:0000313" key="4">
    <source>
        <dbReference type="EMBL" id="ACZ30210.1"/>
    </source>
</evidence>
<sequence length="193" mass="19157">MLTRAKLAAAVQAAVLVPVLSLPTTTGPSLAAAPSDVTPVAPPNATRYVPPVPGQVARGFDPPEHEWQAGHRGVDLWSARGDAVVSPGTGVVTFAGSVGGKPVVVVTHPDGLRSSLEPVDATVPRGTAVRAGDPVGVLAAAPGGASNPDHCAALAPAVDGAACAHWGVRRGGTYLDPLTLLGTAPPIVLLPPA</sequence>
<feature type="signal peptide" evidence="2">
    <location>
        <begin position="1"/>
        <end position="31"/>
    </location>
</feature>
<dbReference type="HOGENOM" id="CLU_077601_4_1_11"/>
<dbReference type="InterPro" id="IPR050570">
    <property type="entry name" value="Cell_wall_metabolism_enzyme"/>
</dbReference>
<dbReference type="InterPro" id="IPR016047">
    <property type="entry name" value="M23ase_b-sheet_dom"/>
</dbReference>
<dbReference type="AlphaFoldDB" id="D1C021"/>
<name>D1C021_XYLCX</name>
<dbReference type="STRING" id="446471.Xcel_1179"/>
<dbReference type="InterPro" id="IPR011055">
    <property type="entry name" value="Dup_hybrid_motif"/>
</dbReference>
<dbReference type="PANTHER" id="PTHR21666:SF289">
    <property type="entry name" value="L-ALA--D-GLU ENDOPEPTIDASE"/>
    <property type="match status" value="1"/>
</dbReference>
<reference evidence="5" key="1">
    <citation type="submission" date="2009-11" db="EMBL/GenBank/DDBJ databases">
        <title>The complete chromosome of Xylanimonas cellulosilytica DSM 15894.</title>
        <authorList>
            <consortium name="US DOE Joint Genome Institute (JGI-PGF)"/>
            <person name="Lucas S."/>
            <person name="Copeland A."/>
            <person name="Lapidus A."/>
            <person name="Glavina del Rio T."/>
            <person name="Dalin E."/>
            <person name="Tice H."/>
            <person name="Bruce D."/>
            <person name="Goodwin L."/>
            <person name="Pitluck S."/>
            <person name="Kyrpides N."/>
            <person name="Mavromatis K."/>
            <person name="Ivanova N."/>
            <person name="Mikhailova N."/>
            <person name="Foster B."/>
            <person name="Clum A."/>
            <person name="Brettin T."/>
            <person name="Detter J.C."/>
            <person name="Han C."/>
            <person name="Larimer F."/>
            <person name="Land M."/>
            <person name="Hauser L."/>
            <person name="Markowitz V."/>
            <person name="Cheng J.F."/>
            <person name="Hugenholtz P."/>
            <person name="Woyke T."/>
            <person name="Wu D."/>
            <person name="Gehrich-Schroeter G."/>
            <person name="Schneider S."/>
            <person name="Pukall S.R."/>
            <person name="Klenk H.P."/>
            <person name="Eisen J.A."/>
        </authorList>
    </citation>
    <scope>NUCLEOTIDE SEQUENCE [LARGE SCALE GENOMIC DNA]</scope>
    <source>
        <strain evidence="5">DSM 15894 / CECT 5975 / LMG 20990 / XIL07</strain>
    </source>
</reference>
<organism evidence="4 5">
    <name type="scientific">Xylanimonas cellulosilytica (strain DSM 15894 / JCM 12276 / CECT 5975 / KCTC 9989 / LMG 20990 / NBRC 107835 / XIL07)</name>
    <dbReference type="NCBI Taxonomy" id="446471"/>
    <lineage>
        <taxon>Bacteria</taxon>
        <taxon>Bacillati</taxon>
        <taxon>Actinomycetota</taxon>
        <taxon>Actinomycetes</taxon>
        <taxon>Micrococcales</taxon>
        <taxon>Promicromonosporaceae</taxon>
        <taxon>Xylanimonas</taxon>
    </lineage>
</organism>
<gene>
    <name evidence="4" type="ordered locus">Xcel_1179</name>
</gene>
<keyword evidence="5" id="KW-1185">Reference proteome</keyword>
<protein>
    <submittedName>
        <fullName evidence="4">Peptidase M23</fullName>
    </submittedName>
</protein>
<dbReference type="Proteomes" id="UP000002255">
    <property type="component" value="Chromosome"/>
</dbReference>
<dbReference type="KEGG" id="xce:Xcel_1179"/>
<dbReference type="Pfam" id="PF01551">
    <property type="entry name" value="Peptidase_M23"/>
    <property type="match status" value="1"/>
</dbReference>
<evidence type="ECO:0000256" key="1">
    <source>
        <dbReference type="ARBA" id="ARBA00022729"/>
    </source>
</evidence>
<dbReference type="EMBL" id="CP001821">
    <property type="protein sequence ID" value="ACZ30210.1"/>
    <property type="molecule type" value="Genomic_DNA"/>
</dbReference>
<evidence type="ECO:0000313" key="5">
    <source>
        <dbReference type="Proteomes" id="UP000002255"/>
    </source>
</evidence>
<dbReference type="RefSeq" id="WP_012877952.1">
    <property type="nucleotide sequence ID" value="NC_013530.1"/>
</dbReference>
<feature type="domain" description="M23ase beta-sheet core" evidence="3">
    <location>
        <begin position="70"/>
        <end position="146"/>
    </location>
</feature>
<dbReference type="eggNOG" id="COG0739">
    <property type="taxonomic scope" value="Bacteria"/>
</dbReference>
<dbReference type="Gene3D" id="2.70.70.10">
    <property type="entry name" value="Glucose Permease (Domain IIA)"/>
    <property type="match status" value="1"/>
</dbReference>
<proteinExistence type="predicted"/>
<evidence type="ECO:0000259" key="3">
    <source>
        <dbReference type="Pfam" id="PF01551"/>
    </source>
</evidence>
<accession>D1C021</accession>
<reference evidence="4 5" key="2">
    <citation type="journal article" date="2010" name="Stand. Genomic Sci.">
        <title>Complete genome sequence of Xylanimonas cellulosilytica type strain (XIL07).</title>
        <authorList>
            <person name="Foster B."/>
            <person name="Pukall R."/>
            <person name="Abt B."/>
            <person name="Nolan M."/>
            <person name="Glavina Del Rio T."/>
            <person name="Chen F."/>
            <person name="Lucas S."/>
            <person name="Tice H."/>
            <person name="Pitluck S."/>
            <person name="Cheng J.-F."/>
            <person name="Chertkov O."/>
            <person name="Brettin T."/>
            <person name="Han C."/>
            <person name="Detter J.C."/>
            <person name="Bruce D."/>
            <person name="Goodwin L."/>
            <person name="Ivanova N."/>
            <person name="Mavromatis K."/>
            <person name="Pati A."/>
            <person name="Mikhailova N."/>
            <person name="Chen A."/>
            <person name="Palaniappan K."/>
            <person name="Land M."/>
            <person name="Hauser L."/>
            <person name="Chang Y.-J."/>
            <person name="Jeffries C.D."/>
            <person name="Chain P."/>
            <person name="Rohde M."/>
            <person name="Goeker M."/>
            <person name="Bristow J."/>
            <person name="Eisen J.A."/>
            <person name="Markowitz V."/>
            <person name="Hugenholtz P."/>
            <person name="Kyrpides N.C."/>
            <person name="Klenk H.-P."/>
            <person name="Lapidus A."/>
        </authorList>
    </citation>
    <scope>NUCLEOTIDE SEQUENCE [LARGE SCALE GENOMIC DNA]</scope>
    <source>
        <strain evidence="5">DSM 15894 / CECT 5975 / LMG 20990 / XIL07</strain>
    </source>
</reference>
<keyword evidence="1 2" id="KW-0732">Signal</keyword>
<dbReference type="SUPFAM" id="SSF51261">
    <property type="entry name" value="Duplicated hybrid motif"/>
    <property type="match status" value="1"/>
</dbReference>
<evidence type="ECO:0000256" key="2">
    <source>
        <dbReference type="SAM" id="SignalP"/>
    </source>
</evidence>
<dbReference type="PANTHER" id="PTHR21666">
    <property type="entry name" value="PEPTIDASE-RELATED"/>
    <property type="match status" value="1"/>
</dbReference>
<feature type="chain" id="PRO_5003021868" evidence="2">
    <location>
        <begin position="32"/>
        <end position="193"/>
    </location>
</feature>
<dbReference type="GO" id="GO:0004222">
    <property type="term" value="F:metalloendopeptidase activity"/>
    <property type="evidence" value="ECO:0007669"/>
    <property type="project" value="TreeGrafter"/>
</dbReference>